<protein>
    <recommendedName>
        <fullName evidence="1">Nucleotide modification associated domain-containing protein</fullName>
    </recommendedName>
</protein>
<organism evidence="2 3">
    <name type="scientific">Fontibacillus solani</name>
    <dbReference type="NCBI Taxonomy" id="1572857"/>
    <lineage>
        <taxon>Bacteria</taxon>
        <taxon>Bacillati</taxon>
        <taxon>Bacillota</taxon>
        <taxon>Bacilli</taxon>
        <taxon>Bacillales</taxon>
        <taxon>Paenibacillaceae</taxon>
        <taxon>Fontibacillus</taxon>
    </lineage>
</organism>
<dbReference type="AlphaFoldDB" id="A0A7W3SWM2"/>
<evidence type="ECO:0000313" key="2">
    <source>
        <dbReference type="EMBL" id="MBA9087493.1"/>
    </source>
</evidence>
<proteinExistence type="predicted"/>
<name>A0A7W3SWM2_9BACL</name>
<dbReference type="RefSeq" id="WP_182538409.1">
    <property type="nucleotide sequence ID" value="NZ_JACJIP010000031.1"/>
</dbReference>
<dbReference type="Proteomes" id="UP000567067">
    <property type="component" value="Unassembled WGS sequence"/>
</dbReference>
<evidence type="ECO:0000313" key="3">
    <source>
        <dbReference type="Proteomes" id="UP000567067"/>
    </source>
</evidence>
<feature type="domain" description="Nucleotide modification associated" evidence="1">
    <location>
        <begin position="21"/>
        <end position="83"/>
    </location>
</feature>
<evidence type="ECO:0000259" key="1">
    <source>
        <dbReference type="Pfam" id="PF07659"/>
    </source>
</evidence>
<dbReference type="EMBL" id="JACJIP010000031">
    <property type="protein sequence ID" value="MBA9087493.1"/>
    <property type="molecule type" value="Genomic_DNA"/>
</dbReference>
<gene>
    <name evidence="2" type="ORF">FHR92_003978</name>
</gene>
<accession>A0A7W3SWM2</accession>
<reference evidence="2 3" key="1">
    <citation type="submission" date="2020-08" db="EMBL/GenBank/DDBJ databases">
        <title>Genomic Encyclopedia of Type Strains, Phase III (KMG-III): the genomes of soil and plant-associated and newly described type strains.</title>
        <authorList>
            <person name="Whitman W."/>
        </authorList>
    </citation>
    <scope>NUCLEOTIDE SEQUENCE [LARGE SCALE GENOMIC DNA]</scope>
    <source>
        <strain evidence="2 3">CECT 8693</strain>
    </source>
</reference>
<comment type="caution">
    <text evidence="2">The sequence shown here is derived from an EMBL/GenBank/DDBJ whole genome shotgun (WGS) entry which is preliminary data.</text>
</comment>
<keyword evidence="3" id="KW-1185">Reference proteome</keyword>
<dbReference type="InterPro" id="IPR011630">
    <property type="entry name" value="DUF1599"/>
</dbReference>
<dbReference type="Pfam" id="PF07659">
    <property type="entry name" value="DUF1599"/>
    <property type="match status" value="1"/>
</dbReference>
<sequence>MDKGQMHTQICDNLNGTYRRKNHDYGDSFAKLRNELPNAILVRIYDKYSRLKTLLEGAEQQVQDESIDDTLMDLANYCIMELVERKIEHEGK</sequence>